<reference evidence="11" key="1">
    <citation type="submission" date="2017-08" db="EMBL/GenBank/DDBJ databases">
        <authorList>
            <person name="de Groot N.N."/>
        </authorList>
    </citation>
    <scope>NUCLEOTIDE SEQUENCE</scope>
    <source>
        <strain evidence="11">LJ24-63</strain>
    </source>
</reference>
<proteinExistence type="inferred from homology"/>
<dbReference type="RefSeq" id="WP_112894343.1">
    <property type="nucleotide sequence ID" value="NZ_CAWNYH010000003.1"/>
</dbReference>
<dbReference type="Pfam" id="PF13627">
    <property type="entry name" value="LptM_cons"/>
    <property type="match status" value="1"/>
</dbReference>
<evidence type="ECO:0000256" key="6">
    <source>
        <dbReference type="ARBA" id="ARBA00023288"/>
    </source>
</evidence>
<evidence type="ECO:0000256" key="8">
    <source>
        <dbReference type="ARBA" id="ARBA00049730"/>
    </source>
</evidence>
<evidence type="ECO:0000256" key="1">
    <source>
        <dbReference type="ARBA" id="ARBA00004459"/>
    </source>
</evidence>
<evidence type="ECO:0000313" key="10">
    <source>
        <dbReference type="EMBL" id="NDL03384.1"/>
    </source>
</evidence>
<dbReference type="InterPro" id="IPR032831">
    <property type="entry name" value="LptM_cons"/>
</dbReference>
<keyword evidence="5" id="KW-0998">Cell outer membrane</keyword>
<accession>A0A329XB13</accession>
<evidence type="ECO:0000256" key="3">
    <source>
        <dbReference type="ARBA" id="ARBA00023136"/>
    </source>
</evidence>
<reference evidence="10 13" key="3">
    <citation type="submission" date="2019-12" db="EMBL/GenBank/DDBJ databases">
        <title>Engineering Photorhabdus to improve their lethality against agricultural pests.</title>
        <authorList>
            <person name="Machado R.A.R."/>
        </authorList>
    </citation>
    <scope>NUCLEOTIDE SEQUENCE [LARGE SCALE GENOMIC DNA]</scope>
    <source>
        <strain evidence="10 13">M-CN4</strain>
    </source>
</reference>
<dbReference type="EMBL" id="WSFC01000015">
    <property type="protein sequence ID" value="NDL03384.1"/>
    <property type="molecule type" value="Genomic_DNA"/>
</dbReference>
<keyword evidence="4" id="KW-0564">Palmitate</keyword>
<keyword evidence="2" id="KW-0732">Signal</keyword>
<dbReference type="EMBL" id="NSCM01000003">
    <property type="protein sequence ID" value="RAX14007.1"/>
    <property type="molecule type" value="Genomic_DNA"/>
</dbReference>
<dbReference type="AlphaFoldDB" id="A0A329XB13"/>
<comment type="subcellular location">
    <subcellularLocation>
        <location evidence="1">Cell outer membrane</location>
        <topology evidence="1">Lipid-anchor</topology>
    </subcellularLocation>
</comment>
<evidence type="ECO:0000313" key="11">
    <source>
        <dbReference type="EMBL" id="RAX14007.1"/>
    </source>
</evidence>
<name>A0A329XB13_9GAMM</name>
<keyword evidence="3" id="KW-0472">Membrane</keyword>
<organism evidence="11 12">
    <name type="scientific">Photorhabdus bodei</name>
    <dbReference type="NCBI Taxonomy" id="2029681"/>
    <lineage>
        <taxon>Bacteria</taxon>
        <taxon>Pseudomonadati</taxon>
        <taxon>Pseudomonadota</taxon>
        <taxon>Gammaproteobacteria</taxon>
        <taxon>Enterobacterales</taxon>
        <taxon>Morganellaceae</taxon>
        <taxon>Photorhabdus</taxon>
    </lineage>
</organism>
<evidence type="ECO:0000256" key="4">
    <source>
        <dbReference type="ARBA" id="ARBA00023139"/>
    </source>
</evidence>
<sequence>MKKKLRGFLAIITLFVLSGCGLKGPLYFPPEQPSTEKATTASQISPNTGQQGQQGQKVDSTSQK</sequence>
<reference evidence="11 12" key="2">
    <citation type="journal article" date="2018" name="Int. J. Syst. Evol. Microbiol.">
        <title>Whole-genome-based revisit of Photorhabdus phylogeny: proposal for the elevation of most Photorhabdus subspecies to the species level and description of one novel species Photorhabdus bodei sp. nov., and one novel subspecies Photorhabdus laumondii subsp. clarkei subsp. nov.</title>
        <authorList>
            <person name="Machado R.A.R."/>
            <person name="Wuthrich D."/>
            <person name="Kuhnert P."/>
            <person name="Arce C.C.M."/>
            <person name="Thonen L."/>
            <person name="Ruiz C."/>
            <person name="Zhang X."/>
            <person name="Robert C.A.M."/>
            <person name="Karimi J."/>
            <person name="Kamali S."/>
            <person name="Ma J."/>
            <person name="Bruggmann R."/>
            <person name="Erb M."/>
        </authorList>
    </citation>
    <scope>NUCLEOTIDE SEQUENCE [LARGE SCALE GENOMIC DNA]</scope>
    <source>
        <strain evidence="11 12">LJ24-63</strain>
    </source>
</reference>
<keyword evidence="6" id="KW-0449">Lipoprotein</keyword>
<comment type="similarity">
    <text evidence="7">Belongs to the LptM family.</text>
</comment>
<dbReference type="PROSITE" id="PS51257">
    <property type="entry name" value="PROKAR_LIPOPROTEIN"/>
    <property type="match status" value="1"/>
</dbReference>
<feature type="compositionally biased region" description="Polar residues" evidence="9">
    <location>
        <begin position="33"/>
        <end position="64"/>
    </location>
</feature>
<dbReference type="GO" id="GO:0009279">
    <property type="term" value="C:cell outer membrane"/>
    <property type="evidence" value="ECO:0007669"/>
    <property type="project" value="UniProtKB-SubCell"/>
</dbReference>
<protein>
    <recommendedName>
        <fullName evidence="8">LPS-assembly lipoprotein LptM</fullName>
    </recommendedName>
</protein>
<evidence type="ECO:0000256" key="2">
    <source>
        <dbReference type="ARBA" id="ARBA00022729"/>
    </source>
</evidence>
<dbReference type="Proteomes" id="UP000250919">
    <property type="component" value="Unassembled WGS sequence"/>
</dbReference>
<evidence type="ECO:0000256" key="7">
    <source>
        <dbReference type="ARBA" id="ARBA00049647"/>
    </source>
</evidence>
<evidence type="ECO:0000256" key="9">
    <source>
        <dbReference type="SAM" id="MobiDB-lite"/>
    </source>
</evidence>
<gene>
    <name evidence="11" type="ORF">CKY02_04175</name>
    <name evidence="10" type="ORF">GPY48_09125</name>
</gene>
<dbReference type="GeneID" id="88805104"/>
<evidence type="ECO:0000256" key="5">
    <source>
        <dbReference type="ARBA" id="ARBA00023237"/>
    </source>
</evidence>
<dbReference type="NCBIfam" id="NF047847">
    <property type="entry name" value="SS_mature_LptM"/>
    <property type="match status" value="1"/>
</dbReference>
<evidence type="ECO:0000313" key="13">
    <source>
        <dbReference type="Proteomes" id="UP000466619"/>
    </source>
</evidence>
<dbReference type="Proteomes" id="UP000466619">
    <property type="component" value="Unassembled WGS sequence"/>
</dbReference>
<evidence type="ECO:0000313" key="12">
    <source>
        <dbReference type="Proteomes" id="UP000250919"/>
    </source>
</evidence>
<comment type="caution">
    <text evidence="11">The sequence shown here is derived from an EMBL/GenBank/DDBJ whole genome shotgun (WGS) entry which is preliminary data.</text>
</comment>
<feature type="region of interest" description="Disordered" evidence="9">
    <location>
        <begin position="27"/>
        <end position="64"/>
    </location>
</feature>
<keyword evidence="13" id="KW-1185">Reference proteome</keyword>